<feature type="domain" description="C2H2-type" evidence="9">
    <location>
        <begin position="8"/>
        <end position="35"/>
    </location>
</feature>
<dbReference type="SUPFAM" id="SSF57667">
    <property type="entry name" value="beta-beta-alpha zinc fingers"/>
    <property type="match status" value="2"/>
</dbReference>
<dbReference type="GO" id="GO:0000978">
    <property type="term" value="F:RNA polymerase II cis-regulatory region sequence-specific DNA binding"/>
    <property type="evidence" value="ECO:0007669"/>
    <property type="project" value="TreeGrafter"/>
</dbReference>
<dbReference type="Proteomes" id="UP000828390">
    <property type="component" value="Unassembled WGS sequence"/>
</dbReference>
<dbReference type="Pfam" id="PF00096">
    <property type="entry name" value="zf-C2H2"/>
    <property type="match status" value="1"/>
</dbReference>
<evidence type="ECO:0000259" key="9">
    <source>
        <dbReference type="PROSITE" id="PS50157"/>
    </source>
</evidence>
<evidence type="ECO:0000313" key="10">
    <source>
        <dbReference type="EMBL" id="KAH3798568.1"/>
    </source>
</evidence>
<evidence type="ECO:0000256" key="7">
    <source>
        <dbReference type="ARBA" id="ARBA00023242"/>
    </source>
</evidence>
<evidence type="ECO:0000256" key="4">
    <source>
        <dbReference type="ARBA" id="ARBA00022771"/>
    </source>
</evidence>
<accession>A0A9D4FJX0</accession>
<dbReference type="Gene3D" id="3.30.160.60">
    <property type="entry name" value="Classic Zinc Finger"/>
    <property type="match status" value="3"/>
</dbReference>
<keyword evidence="3" id="KW-0677">Repeat</keyword>
<reference evidence="10" key="1">
    <citation type="journal article" date="2019" name="bioRxiv">
        <title>The Genome of the Zebra Mussel, Dreissena polymorpha: A Resource for Invasive Species Research.</title>
        <authorList>
            <person name="McCartney M.A."/>
            <person name="Auch B."/>
            <person name="Kono T."/>
            <person name="Mallez S."/>
            <person name="Zhang Y."/>
            <person name="Obille A."/>
            <person name="Becker A."/>
            <person name="Abrahante J.E."/>
            <person name="Garbe J."/>
            <person name="Badalamenti J.P."/>
            <person name="Herman A."/>
            <person name="Mangelson H."/>
            <person name="Liachko I."/>
            <person name="Sullivan S."/>
            <person name="Sone E.D."/>
            <person name="Koren S."/>
            <person name="Silverstein K.A.T."/>
            <person name="Beckman K.B."/>
            <person name="Gohl D.M."/>
        </authorList>
    </citation>
    <scope>NUCLEOTIDE SEQUENCE</scope>
    <source>
        <strain evidence="10">Duluth1</strain>
        <tissue evidence="10">Whole animal</tissue>
    </source>
</reference>
<comment type="subcellular location">
    <subcellularLocation>
        <location evidence="1">Nucleus</location>
    </subcellularLocation>
</comment>
<dbReference type="PANTHER" id="PTHR24404">
    <property type="entry name" value="ZINC FINGER PROTEIN"/>
    <property type="match status" value="1"/>
</dbReference>
<dbReference type="PROSITE" id="PS00028">
    <property type="entry name" value="ZINC_FINGER_C2H2_1"/>
    <property type="match status" value="2"/>
</dbReference>
<dbReference type="GO" id="GO:0003700">
    <property type="term" value="F:DNA-binding transcription factor activity"/>
    <property type="evidence" value="ECO:0007669"/>
    <property type="project" value="TreeGrafter"/>
</dbReference>
<evidence type="ECO:0000256" key="2">
    <source>
        <dbReference type="ARBA" id="ARBA00022723"/>
    </source>
</evidence>
<evidence type="ECO:0000256" key="6">
    <source>
        <dbReference type="ARBA" id="ARBA00023125"/>
    </source>
</evidence>
<keyword evidence="6" id="KW-0238">DNA-binding</keyword>
<keyword evidence="7" id="KW-0539">Nucleus</keyword>
<dbReference type="PROSITE" id="PS50157">
    <property type="entry name" value="ZINC_FINGER_C2H2_2"/>
    <property type="match status" value="3"/>
</dbReference>
<proteinExistence type="predicted"/>
<dbReference type="EMBL" id="JAIWYP010000007">
    <property type="protein sequence ID" value="KAH3798568.1"/>
    <property type="molecule type" value="Genomic_DNA"/>
</dbReference>
<feature type="domain" description="C2H2-type" evidence="9">
    <location>
        <begin position="63"/>
        <end position="90"/>
    </location>
</feature>
<sequence>MMTTEERYICATCARGYKHRRNLVYHERTHAEMLPFNCCGVGFSSRRQLQRHRCNVHGDGKNYLCLYCGKEFATKVDLDAHSAREKRTREIECEICNHKATTRAHLREHLKTHSEEKTHVCHVCKAAYKHISSLYRHYGQKHK</sequence>
<name>A0A9D4FJX0_DREPO</name>
<dbReference type="PANTHER" id="PTHR24404:SF114">
    <property type="entry name" value="KLUMPFUSS, ISOFORM B-RELATED"/>
    <property type="match status" value="1"/>
</dbReference>
<evidence type="ECO:0000256" key="3">
    <source>
        <dbReference type="ARBA" id="ARBA00022737"/>
    </source>
</evidence>
<dbReference type="SMART" id="SM00355">
    <property type="entry name" value="ZnF_C2H2"/>
    <property type="match status" value="5"/>
</dbReference>
<organism evidence="10 11">
    <name type="scientific">Dreissena polymorpha</name>
    <name type="common">Zebra mussel</name>
    <name type="synonym">Mytilus polymorpha</name>
    <dbReference type="NCBI Taxonomy" id="45954"/>
    <lineage>
        <taxon>Eukaryota</taxon>
        <taxon>Metazoa</taxon>
        <taxon>Spiralia</taxon>
        <taxon>Lophotrochozoa</taxon>
        <taxon>Mollusca</taxon>
        <taxon>Bivalvia</taxon>
        <taxon>Autobranchia</taxon>
        <taxon>Heteroconchia</taxon>
        <taxon>Euheterodonta</taxon>
        <taxon>Imparidentia</taxon>
        <taxon>Neoheterodontei</taxon>
        <taxon>Myida</taxon>
        <taxon>Dreissenoidea</taxon>
        <taxon>Dreissenidae</taxon>
        <taxon>Dreissena</taxon>
    </lineage>
</organism>
<dbReference type="InterPro" id="IPR036236">
    <property type="entry name" value="Znf_C2H2_sf"/>
</dbReference>
<dbReference type="GO" id="GO:0008270">
    <property type="term" value="F:zinc ion binding"/>
    <property type="evidence" value="ECO:0007669"/>
    <property type="project" value="UniProtKB-KW"/>
</dbReference>
<dbReference type="InterPro" id="IPR050589">
    <property type="entry name" value="Ikaros_C2H2-ZF"/>
</dbReference>
<dbReference type="InterPro" id="IPR013087">
    <property type="entry name" value="Znf_C2H2_type"/>
</dbReference>
<gene>
    <name evidence="10" type="ORF">DPMN_152168</name>
</gene>
<evidence type="ECO:0000256" key="8">
    <source>
        <dbReference type="PROSITE-ProRule" id="PRU00042"/>
    </source>
</evidence>
<dbReference type="GO" id="GO:0005634">
    <property type="term" value="C:nucleus"/>
    <property type="evidence" value="ECO:0007669"/>
    <property type="project" value="UniProtKB-SubCell"/>
</dbReference>
<dbReference type="GO" id="GO:0006357">
    <property type="term" value="P:regulation of transcription by RNA polymerase II"/>
    <property type="evidence" value="ECO:0007669"/>
    <property type="project" value="TreeGrafter"/>
</dbReference>
<keyword evidence="11" id="KW-1185">Reference proteome</keyword>
<feature type="domain" description="C2H2-type" evidence="9">
    <location>
        <begin position="91"/>
        <end position="118"/>
    </location>
</feature>
<keyword evidence="4 8" id="KW-0863">Zinc-finger</keyword>
<comment type="caution">
    <text evidence="10">The sequence shown here is derived from an EMBL/GenBank/DDBJ whole genome shotgun (WGS) entry which is preliminary data.</text>
</comment>
<keyword evidence="5" id="KW-0862">Zinc</keyword>
<evidence type="ECO:0000313" key="11">
    <source>
        <dbReference type="Proteomes" id="UP000828390"/>
    </source>
</evidence>
<reference evidence="10" key="2">
    <citation type="submission" date="2020-11" db="EMBL/GenBank/DDBJ databases">
        <authorList>
            <person name="McCartney M.A."/>
            <person name="Auch B."/>
            <person name="Kono T."/>
            <person name="Mallez S."/>
            <person name="Becker A."/>
            <person name="Gohl D.M."/>
            <person name="Silverstein K.A.T."/>
            <person name="Koren S."/>
            <person name="Bechman K.B."/>
            <person name="Herman A."/>
            <person name="Abrahante J.E."/>
            <person name="Garbe J."/>
        </authorList>
    </citation>
    <scope>NUCLEOTIDE SEQUENCE</scope>
    <source>
        <strain evidence="10">Duluth1</strain>
        <tissue evidence="10">Whole animal</tissue>
    </source>
</reference>
<dbReference type="AlphaFoldDB" id="A0A9D4FJX0"/>
<keyword evidence="2" id="KW-0479">Metal-binding</keyword>
<protein>
    <recommendedName>
        <fullName evidence="9">C2H2-type domain-containing protein</fullName>
    </recommendedName>
</protein>
<evidence type="ECO:0000256" key="5">
    <source>
        <dbReference type="ARBA" id="ARBA00022833"/>
    </source>
</evidence>
<evidence type="ECO:0000256" key="1">
    <source>
        <dbReference type="ARBA" id="ARBA00004123"/>
    </source>
</evidence>